<organism evidence="2 3">
    <name type="scientific">Linum trigynum</name>
    <dbReference type="NCBI Taxonomy" id="586398"/>
    <lineage>
        <taxon>Eukaryota</taxon>
        <taxon>Viridiplantae</taxon>
        <taxon>Streptophyta</taxon>
        <taxon>Embryophyta</taxon>
        <taxon>Tracheophyta</taxon>
        <taxon>Spermatophyta</taxon>
        <taxon>Magnoliopsida</taxon>
        <taxon>eudicotyledons</taxon>
        <taxon>Gunneridae</taxon>
        <taxon>Pentapetalae</taxon>
        <taxon>rosids</taxon>
        <taxon>fabids</taxon>
        <taxon>Malpighiales</taxon>
        <taxon>Linaceae</taxon>
        <taxon>Linum</taxon>
    </lineage>
</organism>
<evidence type="ECO:0000256" key="1">
    <source>
        <dbReference type="SAM" id="MobiDB-lite"/>
    </source>
</evidence>
<gene>
    <name evidence="2" type="ORF">LTRI10_LOCUS35147</name>
</gene>
<accession>A0AAV2F9I2</accession>
<evidence type="ECO:0000313" key="2">
    <source>
        <dbReference type="EMBL" id="CAL1394659.1"/>
    </source>
</evidence>
<reference evidence="2 3" key="1">
    <citation type="submission" date="2024-04" db="EMBL/GenBank/DDBJ databases">
        <authorList>
            <person name="Fracassetti M."/>
        </authorList>
    </citation>
    <scope>NUCLEOTIDE SEQUENCE [LARGE SCALE GENOMIC DNA]</scope>
</reference>
<feature type="region of interest" description="Disordered" evidence="1">
    <location>
        <begin position="1"/>
        <end position="23"/>
    </location>
</feature>
<evidence type="ECO:0008006" key="4">
    <source>
        <dbReference type="Google" id="ProtNLM"/>
    </source>
</evidence>
<name>A0AAV2F9I2_9ROSI</name>
<keyword evidence="3" id="KW-1185">Reference proteome</keyword>
<protein>
    <recommendedName>
        <fullName evidence="4">Gamma-tubulin complex component</fullName>
    </recommendedName>
</protein>
<dbReference type="Proteomes" id="UP001497516">
    <property type="component" value="Chromosome 6"/>
</dbReference>
<evidence type="ECO:0000313" key="3">
    <source>
        <dbReference type="Proteomes" id="UP001497516"/>
    </source>
</evidence>
<dbReference type="AlphaFoldDB" id="A0AAV2F9I2"/>
<sequence length="119" mass="13414">MNAPVTISGAIDPDSASGHHQHSEQEKCCVFTFQRQEKSSKHTAKIPSEPPWSWIGEGRKALTPRAGEFLQNTGKELGAIAKEYTSLLEVFLSELPVQQHIDLKFLLFRLDFTELYSQL</sequence>
<proteinExistence type="predicted"/>
<dbReference type="EMBL" id="OZ034819">
    <property type="protein sequence ID" value="CAL1394659.1"/>
    <property type="molecule type" value="Genomic_DNA"/>
</dbReference>